<dbReference type="OrthoDB" id="290434at2"/>
<evidence type="ECO:0000313" key="2">
    <source>
        <dbReference type="EMBL" id="TWT48922.1"/>
    </source>
</evidence>
<proteinExistence type="predicted"/>
<comment type="caution">
    <text evidence="2">The sequence shown here is derived from an EMBL/GenBank/DDBJ whole genome shotgun (WGS) entry which is preliminary data.</text>
</comment>
<keyword evidence="3" id="KW-1185">Reference proteome</keyword>
<dbReference type="EMBL" id="SJPH01000001">
    <property type="protein sequence ID" value="TWT48922.1"/>
    <property type="molecule type" value="Genomic_DNA"/>
</dbReference>
<reference evidence="2 3" key="1">
    <citation type="submission" date="2019-02" db="EMBL/GenBank/DDBJ databases">
        <title>Deep-cultivation of Planctomycetes and their phenomic and genomic characterization uncovers novel biology.</title>
        <authorList>
            <person name="Wiegand S."/>
            <person name="Jogler M."/>
            <person name="Boedeker C."/>
            <person name="Pinto D."/>
            <person name="Vollmers J."/>
            <person name="Rivas-Marin E."/>
            <person name="Kohn T."/>
            <person name="Peeters S.H."/>
            <person name="Heuer A."/>
            <person name="Rast P."/>
            <person name="Oberbeckmann S."/>
            <person name="Bunk B."/>
            <person name="Jeske O."/>
            <person name="Meyerdierks A."/>
            <person name="Storesund J.E."/>
            <person name="Kallscheuer N."/>
            <person name="Luecker S."/>
            <person name="Lage O.M."/>
            <person name="Pohl T."/>
            <person name="Merkel B.J."/>
            <person name="Hornburger P."/>
            <person name="Mueller R.-W."/>
            <person name="Bruemmer F."/>
            <person name="Labrenz M."/>
            <person name="Spormann A.M."/>
            <person name="Op Den Camp H."/>
            <person name="Overmann J."/>
            <person name="Amann R."/>
            <person name="Jetten M.S.M."/>
            <person name="Mascher T."/>
            <person name="Medema M.H."/>
            <person name="Devos D.P."/>
            <person name="Kaster A.-K."/>
            <person name="Ovreas L."/>
            <person name="Rohde M."/>
            <person name="Galperin M.Y."/>
            <person name="Jogler C."/>
        </authorList>
    </citation>
    <scope>NUCLEOTIDE SEQUENCE [LARGE SCALE GENOMIC DNA]</scope>
    <source>
        <strain evidence="2 3">Pla111</strain>
    </source>
</reference>
<sequence>MSFLPDPRPNDPVALTDVPAILPKRHGKKVHHSTVYRWATKGVRGRVLDSHKVGNVRFTTVSALNRFFDPTRGREEDDRRTAIKRALYGDK</sequence>
<dbReference type="Pfam" id="PF07618">
    <property type="entry name" value="DUF1580"/>
    <property type="match status" value="1"/>
</dbReference>
<feature type="region of interest" description="Disordered" evidence="1">
    <location>
        <begin position="72"/>
        <end position="91"/>
    </location>
</feature>
<dbReference type="RefSeq" id="WP_146571350.1">
    <property type="nucleotide sequence ID" value="NZ_SJPH01000001.1"/>
</dbReference>
<evidence type="ECO:0000256" key="1">
    <source>
        <dbReference type="SAM" id="MobiDB-lite"/>
    </source>
</evidence>
<dbReference type="AlphaFoldDB" id="A0A5C5WGL4"/>
<name>A0A5C5WGL4_9BACT</name>
<gene>
    <name evidence="2" type="ORF">Pla111_07000</name>
</gene>
<dbReference type="Proteomes" id="UP000318995">
    <property type="component" value="Unassembled WGS sequence"/>
</dbReference>
<protein>
    <submittedName>
        <fullName evidence="2">Uncharacterized protein</fullName>
    </submittedName>
</protein>
<accession>A0A5C5WGL4</accession>
<dbReference type="InterPro" id="IPR011474">
    <property type="entry name" value="DUF1580"/>
</dbReference>
<organism evidence="2 3">
    <name type="scientific">Botrimarina hoheduenensis</name>
    <dbReference type="NCBI Taxonomy" id="2528000"/>
    <lineage>
        <taxon>Bacteria</taxon>
        <taxon>Pseudomonadati</taxon>
        <taxon>Planctomycetota</taxon>
        <taxon>Planctomycetia</taxon>
        <taxon>Pirellulales</taxon>
        <taxon>Lacipirellulaceae</taxon>
        <taxon>Botrimarina</taxon>
    </lineage>
</organism>
<evidence type="ECO:0000313" key="3">
    <source>
        <dbReference type="Proteomes" id="UP000318995"/>
    </source>
</evidence>